<dbReference type="AlphaFoldDB" id="A0A0F9CLE1"/>
<accession>A0A0F9CLE1</accession>
<protein>
    <submittedName>
        <fullName evidence="1">Uncharacterized protein</fullName>
    </submittedName>
</protein>
<comment type="caution">
    <text evidence="1">The sequence shown here is derived from an EMBL/GenBank/DDBJ whole genome shotgun (WGS) entry which is preliminary data.</text>
</comment>
<dbReference type="EMBL" id="LAZR01032698">
    <property type="protein sequence ID" value="KKL50163.1"/>
    <property type="molecule type" value="Genomic_DNA"/>
</dbReference>
<sequence>MKKVLSLILAVMLFLAAGNAVADVMKSPDSRVKTAVWAGISGPTSSNSITLSSLNRIVGWKVSGDGAAGFAGLYDTDALGTATATTLFDEMGCVSDSTEPAYPWYAAPKDLDTGLTVLVDAATTVVIVYYE</sequence>
<organism evidence="1">
    <name type="scientific">marine sediment metagenome</name>
    <dbReference type="NCBI Taxonomy" id="412755"/>
    <lineage>
        <taxon>unclassified sequences</taxon>
        <taxon>metagenomes</taxon>
        <taxon>ecological metagenomes</taxon>
    </lineage>
</organism>
<proteinExistence type="predicted"/>
<evidence type="ECO:0000313" key="1">
    <source>
        <dbReference type="EMBL" id="KKL50163.1"/>
    </source>
</evidence>
<gene>
    <name evidence="1" type="ORF">LCGC14_2308250</name>
</gene>
<name>A0A0F9CLE1_9ZZZZ</name>
<reference evidence="1" key="1">
    <citation type="journal article" date="2015" name="Nature">
        <title>Complex archaea that bridge the gap between prokaryotes and eukaryotes.</title>
        <authorList>
            <person name="Spang A."/>
            <person name="Saw J.H."/>
            <person name="Jorgensen S.L."/>
            <person name="Zaremba-Niedzwiedzka K."/>
            <person name="Martijn J."/>
            <person name="Lind A.E."/>
            <person name="van Eijk R."/>
            <person name="Schleper C."/>
            <person name="Guy L."/>
            <person name="Ettema T.J."/>
        </authorList>
    </citation>
    <scope>NUCLEOTIDE SEQUENCE</scope>
</reference>